<gene>
    <name evidence="1" type="ORF">D5S18_26460</name>
</gene>
<dbReference type="AlphaFoldDB" id="A0A3A4KE66"/>
<reference evidence="1 2" key="1">
    <citation type="submission" date="2018-09" db="EMBL/GenBank/DDBJ databases">
        <title>YIM PH21274 draft genome.</title>
        <authorList>
            <person name="Miao C."/>
        </authorList>
    </citation>
    <scope>NUCLEOTIDE SEQUENCE [LARGE SCALE GENOMIC DNA]</scope>
    <source>
        <strain evidence="1 2">YIM PH 21724</strain>
    </source>
</reference>
<evidence type="ECO:0000313" key="2">
    <source>
        <dbReference type="Proteomes" id="UP000266677"/>
    </source>
</evidence>
<accession>A0A3A4KE66</accession>
<evidence type="ECO:0000313" key="1">
    <source>
        <dbReference type="EMBL" id="RJO70749.1"/>
    </source>
</evidence>
<sequence length="137" mass="14731">MFSGRVEPREIAPVISPGLDSVGRPASAGHGATDCIAVTGSDAGEHQFRVGRHCQVTDSAEQGVIVVVLGDLQDVYAADRGAVRQVECQAAQCKSRIGCRATCLAVRFVFENFSRYPGWRVESPVVLGRNRFGARKL</sequence>
<dbReference type="EMBL" id="QZFU01000036">
    <property type="protein sequence ID" value="RJO70749.1"/>
    <property type="molecule type" value="Genomic_DNA"/>
</dbReference>
<keyword evidence="2" id="KW-1185">Reference proteome</keyword>
<name>A0A3A4KE66_9NOCA</name>
<protein>
    <submittedName>
        <fullName evidence="1">Uncharacterized protein</fullName>
    </submittedName>
</protein>
<organism evidence="1 2">
    <name type="scientific">Nocardia panacis</name>
    <dbReference type="NCBI Taxonomy" id="2340916"/>
    <lineage>
        <taxon>Bacteria</taxon>
        <taxon>Bacillati</taxon>
        <taxon>Actinomycetota</taxon>
        <taxon>Actinomycetes</taxon>
        <taxon>Mycobacteriales</taxon>
        <taxon>Nocardiaceae</taxon>
        <taxon>Nocardia</taxon>
    </lineage>
</organism>
<comment type="caution">
    <text evidence="1">The sequence shown here is derived from an EMBL/GenBank/DDBJ whole genome shotgun (WGS) entry which is preliminary data.</text>
</comment>
<dbReference type="Proteomes" id="UP000266677">
    <property type="component" value="Unassembled WGS sequence"/>
</dbReference>
<proteinExistence type="predicted"/>